<evidence type="ECO:0000313" key="2">
    <source>
        <dbReference type="EMBL" id="KAG5669306.1"/>
    </source>
</evidence>
<reference evidence="2" key="1">
    <citation type="submission" date="2021-03" db="EMBL/GenBank/DDBJ databases">
        <title>Chromosome level genome of the anhydrobiotic midge Polypedilum vanderplanki.</title>
        <authorList>
            <person name="Yoshida Y."/>
            <person name="Kikawada T."/>
            <person name="Gusev O."/>
        </authorList>
    </citation>
    <scope>NUCLEOTIDE SEQUENCE</scope>
    <source>
        <strain evidence="2">NIAS01</strain>
        <tissue evidence="2">Whole body or cell culture</tissue>
    </source>
</reference>
<comment type="caution">
    <text evidence="2">The sequence shown here is derived from an EMBL/GenBank/DDBJ whole genome shotgun (WGS) entry which is preliminary data.</text>
</comment>
<dbReference type="OrthoDB" id="7731098at2759"/>
<evidence type="ECO:0000313" key="3">
    <source>
        <dbReference type="Proteomes" id="UP001107558"/>
    </source>
</evidence>
<feature type="signal peptide" evidence="1">
    <location>
        <begin position="1"/>
        <end position="16"/>
    </location>
</feature>
<gene>
    <name evidence="2" type="ORF">PVAND_017194</name>
</gene>
<proteinExistence type="predicted"/>
<dbReference type="AlphaFoldDB" id="A0A9J6BHX4"/>
<sequence>MFKILFLFAVIGAVAPQRSAFVDYILDLQYAVGFIHDYIQDTTWQSRYDMSDELTVTIEGAVTEITTGLTNFLTIRNRIENYVTEHRNTTSNQACVDEAVAGWSNLQTSVGATISACGTQHLETIHGNVQGYHDFVNSHRNVKFDAQNIVLSTLTTVNTMTNFPELTPAVEQGINEAYDFYEEEVHPGIQSRLNEFGNLRTGIPTQVHDCVAGALNNFDSDAMLMLQAVRAC</sequence>
<name>A0A9J6BHX4_POLVA</name>
<dbReference type="Proteomes" id="UP001107558">
    <property type="component" value="Chromosome 4"/>
</dbReference>
<accession>A0A9J6BHX4</accession>
<keyword evidence="1" id="KW-0732">Signal</keyword>
<organism evidence="2 3">
    <name type="scientific">Polypedilum vanderplanki</name>
    <name type="common">Sleeping chironomid midge</name>
    <dbReference type="NCBI Taxonomy" id="319348"/>
    <lineage>
        <taxon>Eukaryota</taxon>
        <taxon>Metazoa</taxon>
        <taxon>Ecdysozoa</taxon>
        <taxon>Arthropoda</taxon>
        <taxon>Hexapoda</taxon>
        <taxon>Insecta</taxon>
        <taxon>Pterygota</taxon>
        <taxon>Neoptera</taxon>
        <taxon>Endopterygota</taxon>
        <taxon>Diptera</taxon>
        <taxon>Nematocera</taxon>
        <taxon>Chironomoidea</taxon>
        <taxon>Chironomidae</taxon>
        <taxon>Chironominae</taxon>
        <taxon>Polypedilum</taxon>
        <taxon>Polypedilum</taxon>
    </lineage>
</organism>
<keyword evidence="3" id="KW-1185">Reference proteome</keyword>
<dbReference type="EMBL" id="JADBJN010000004">
    <property type="protein sequence ID" value="KAG5669306.1"/>
    <property type="molecule type" value="Genomic_DNA"/>
</dbReference>
<feature type="chain" id="PRO_5039895173" description="Secreted protein" evidence="1">
    <location>
        <begin position="17"/>
        <end position="232"/>
    </location>
</feature>
<evidence type="ECO:0008006" key="4">
    <source>
        <dbReference type="Google" id="ProtNLM"/>
    </source>
</evidence>
<evidence type="ECO:0000256" key="1">
    <source>
        <dbReference type="SAM" id="SignalP"/>
    </source>
</evidence>
<protein>
    <recommendedName>
        <fullName evidence="4">Secreted protein</fullName>
    </recommendedName>
</protein>